<organism evidence="1 2">
    <name type="scientific">Venustampulla echinocandica</name>
    <dbReference type="NCBI Taxonomy" id="2656787"/>
    <lineage>
        <taxon>Eukaryota</taxon>
        <taxon>Fungi</taxon>
        <taxon>Dikarya</taxon>
        <taxon>Ascomycota</taxon>
        <taxon>Pezizomycotina</taxon>
        <taxon>Leotiomycetes</taxon>
        <taxon>Helotiales</taxon>
        <taxon>Pleuroascaceae</taxon>
        <taxon>Venustampulla</taxon>
    </lineage>
</organism>
<dbReference type="Proteomes" id="UP000254866">
    <property type="component" value="Unassembled WGS sequence"/>
</dbReference>
<dbReference type="AlphaFoldDB" id="A0A370U2P5"/>
<dbReference type="OrthoDB" id="3029470at2759"/>
<dbReference type="EMBL" id="NPIC01000001">
    <property type="protein sequence ID" value="RDL42054.1"/>
    <property type="molecule type" value="Genomic_DNA"/>
</dbReference>
<gene>
    <name evidence="1" type="ORF">BP5553_02033</name>
</gene>
<dbReference type="STRING" id="2656787.A0A370U2P5"/>
<comment type="caution">
    <text evidence="1">The sequence shown here is derived from an EMBL/GenBank/DDBJ whole genome shotgun (WGS) entry which is preliminary data.</text>
</comment>
<keyword evidence="2" id="KW-1185">Reference proteome</keyword>
<evidence type="ECO:0000313" key="2">
    <source>
        <dbReference type="Proteomes" id="UP000254866"/>
    </source>
</evidence>
<sequence>MTLSRQACTYVLDFWASHFTTTRYIIVLLDQTKLLALVATKFDSPRSANEIGLISAEVLDSAGLEQGFVRDFLISVRRPKANIKYVAPGLRLPTEVGFLPHPLQNLEIPSLFENDILPIPLFVSDTKSTTPIFENYPFQDISNLPHGLWTTYVDKDGEHEFEGGCKLCLQFETGANGFSRLTEDSFIREQLDSRGVAKYSGRRTELYQAGYNHYVLAHAPQLGYI</sequence>
<name>A0A370U2P5_9HELO</name>
<reference evidence="1 2" key="1">
    <citation type="journal article" date="2018" name="IMA Fungus">
        <title>IMA Genome-F 9: Draft genome sequence of Annulohypoxylon stygium, Aspergillus mulundensis, Berkeleyomyces basicola (syn. Thielaviopsis basicola), Ceratocystis smalleyi, two Cercospora beticola strains, Coleophoma cylindrospora, Fusarium fracticaudum, Phialophora cf. hyalina, and Morchella septimelata.</title>
        <authorList>
            <person name="Wingfield B.D."/>
            <person name="Bills G.F."/>
            <person name="Dong Y."/>
            <person name="Huang W."/>
            <person name="Nel W.J."/>
            <person name="Swalarsk-Parry B.S."/>
            <person name="Vaghefi N."/>
            <person name="Wilken P.M."/>
            <person name="An Z."/>
            <person name="de Beer Z.W."/>
            <person name="De Vos L."/>
            <person name="Chen L."/>
            <person name="Duong T.A."/>
            <person name="Gao Y."/>
            <person name="Hammerbacher A."/>
            <person name="Kikkert J.R."/>
            <person name="Li Y."/>
            <person name="Li H."/>
            <person name="Li K."/>
            <person name="Li Q."/>
            <person name="Liu X."/>
            <person name="Ma X."/>
            <person name="Naidoo K."/>
            <person name="Pethybridge S.J."/>
            <person name="Sun J."/>
            <person name="Steenkamp E.T."/>
            <person name="van der Nest M.A."/>
            <person name="van Wyk S."/>
            <person name="Wingfield M.J."/>
            <person name="Xiong C."/>
            <person name="Yue Q."/>
            <person name="Zhang X."/>
        </authorList>
    </citation>
    <scope>NUCLEOTIDE SEQUENCE [LARGE SCALE GENOMIC DNA]</scope>
    <source>
        <strain evidence="1 2">BP 5553</strain>
    </source>
</reference>
<protein>
    <submittedName>
        <fullName evidence="1">Uncharacterized protein</fullName>
    </submittedName>
</protein>
<proteinExistence type="predicted"/>
<dbReference type="GeneID" id="43594882"/>
<evidence type="ECO:0000313" key="1">
    <source>
        <dbReference type="EMBL" id="RDL42054.1"/>
    </source>
</evidence>
<accession>A0A370U2P5</accession>
<dbReference type="RefSeq" id="XP_031874710.1">
    <property type="nucleotide sequence ID" value="XM_032010656.1"/>
</dbReference>